<evidence type="ECO:0000313" key="1">
    <source>
        <dbReference type="EMBL" id="OUQ67102.1"/>
    </source>
</evidence>
<proteinExistence type="predicted"/>
<sequence length="71" mass="8276">MIDVFIVYVSLFKRRVKVCFIIGLSKYIIFSLLEPSYVLSLTLAINRKVPFFPIQSFFPLIEKFLLAVCNL</sequence>
<dbReference type="AlphaFoldDB" id="A0A1Y4VAL8"/>
<dbReference type="EMBL" id="NFLW01000024">
    <property type="protein sequence ID" value="OUQ67102.1"/>
    <property type="molecule type" value="Genomic_DNA"/>
</dbReference>
<evidence type="ECO:0000313" key="2">
    <source>
        <dbReference type="Proteomes" id="UP000196036"/>
    </source>
</evidence>
<protein>
    <submittedName>
        <fullName evidence="1">Uncharacterized protein</fullName>
    </submittedName>
</protein>
<accession>A0A1Y4VAL8</accession>
<organism evidence="1 2">
    <name type="scientific">Bacteroides xylanisolvens</name>
    <dbReference type="NCBI Taxonomy" id="371601"/>
    <lineage>
        <taxon>Bacteria</taxon>
        <taxon>Pseudomonadati</taxon>
        <taxon>Bacteroidota</taxon>
        <taxon>Bacteroidia</taxon>
        <taxon>Bacteroidales</taxon>
        <taxon>Bacteroidaceae</taxon>
        <taxon>Bacteroides</taxon>
    </lineage>
</organism>
<name>A0A1Y4VAL8_9BACE</name>
<comment type="caution">
    <text evidence="1">The sequence shown here is derived from an EMBL/GenBank/DDBJ whole genome shotgun (WGS) entry which is preliminary data.</text>
</comment>
<reference evidence="2" key="1">
    <citation type="submission" date="2017-04" db="EMBL/GenBank/DDBJ databases">
        <title>Function of individual gut microbiota members based on whole genome sequencing of pure cultures obtained from chicken caecum.</title>
        <authorList>
            <person name="Medvecky M."/>
            <person name="Cejkova D."/>
            <person name="Polansky O."/>
            <person name="Karasova D."/>
            <person name="Kubasova T."/>
            <person name="Cizek A."/>
            <person name="Rychlik I."/>
        </authorList>
    </citation>
    <scope>NUCLEOTIDE SEQUENCE [LARGE SCALE GENOMIC DNA]</scope>
    <source>
        <strain evidence="2">An109</strain>
    </source>
</reference>
<gene>
    <name evidence="1" type="ORF">B5E52_12870</name>
</gene>
<dbReference type="Proteomes" id="UP000196036">
    <property type="component" value="Unassembled WGS sequence"/>
</dbReference>